<evidence type="ECO:0000256" key="11">
    <source>
        <dbReference type="ARBA" id="ARBA00023303"/>
    </source>
</evidence>
<reference evidence="13 14" key="2">
    <citation type="journal article" date="2010" name="Nucleic Acids Res.">
        <title>BeetleBase in 2010: revisions to provide comprehensive genomic information for Tribolium castaneum.</title>
        <authorList>
            <person name="Kim H.S."/>
            <person name="Murphy T."/>
            <person name="Xia J."/>
            <person name="Caragea D."/>
            <person name="Park Y."/>
            <person name="Beeman R.W."/>
            <person name="Lorenzen M.D."/>
            <person name="Butcher S."/>
            <person name="Manak J.R."/>
            <person name="Brown S.J."/>
        </authorList>
    </citation>
    <scope>GENOME REANNOTATION</scope>
    <source>
        <strain evidence="13 14">Georgia GA2</strain>
    </source>
</reference>
<keyword evidence="8 12" id="KW-0406">Ion transport</keyword>
<evidence type="ECO:0000256" key="7">
    <source>
        <dbReference type="ARBA" id="ARBA00023053"/>
    </source>
</evidence>
<gene>
    <name evidence="13" type="primary">AUGUSTUS-3.0.2_34647</name>
    <name evidence="13" type="ORF">TcasGA2_TC034647</name>
</gene>
<dbReference type="PANTHER" id="PTHR11690">
    <property type="entry name" value="AMILORIDE-SENSITIVE SODIUM CHANNEL-RELATED"/>
    <property type="match status" value="1"/>
</dbReference>
<comment type="subcellular location">
    <subcellularLocation>
        <location evidence="1">Membrane</location>
        <topology evidence="1">Multi-pass membrane protein</topology>
    </subcellularLocation>
</comment>
<keyword evidence="10 12" id="KW-0739">Sodium transport</keyword>
<keyword evidence="11 12" id="KW-0407">Ion channel</keyword>
<keyword evidence="14" id="KW-1185">Reference proteome</keyword>
<dbReference type="InParanoid" id="A0A139WIQ3"/>
<reference evidence="13 14" key="1">
    <citation type="journal article" date="2008" name="Nature">
        <title>The genome of the model beetle and pest Tribolium castaneum.</title>
        <authorList>
            <consortium name="Tribolium Genome Sequencing Consortium"/>
            <person name="Richards S."/>
            <person name="Gibbs R.A."/>
            <person name="Weinstock G.M."/>
            <person name="Brown S.J."/>
            <person name="Denell R."/>
            <person name="Beeman R.W."/>
            <person name="Gibbs R."/>
            <person name="Beeman R.W."/>
            <person name="Brown S.J."/>
            <person name="Bucher G."/>
            <person name="Friedrich M."/>
            <person name="Grimmelikhuijzen C.J."/>
            <person name="Klingler M."/>
            <person name="Lorenzen M."/>
            <person name="Richards S."/>
            <person name="Roth S."/>
            <person name="Schroder R."/>
            <person name="Tautz D."/>
            <person name="Zdobnov E.M."/>
            <person name="Muzny D."/>
            <person name="Gibbs R.A."/>
            <person name="Weinstock G.M."/>
            <person name="Attaway T."/>
            <person name="Bell S."/>
            <person name="Buhay C.J."/>
            <person name="Chandrabose M.N."/>
            <person name="Chavez D."/>
            <person name="Clerk-Blankenburg K.P."/>
            <person name="Cree A."/>
            <person name="Dao M."/>
            <person name="Davis C."/>
            <person name="Chacko J."/>
            <person name="Dinh H."/>
            <person name="Dugan-Rocha S."/>
            <person name="Fowler G."/>
            <person name="Garner T.T."/>
            <person name="Garnes J."/>
            <person name="Gnirke A."/>
            <person name="Hawes A."/>
            <person name="Hernandez J."/>
            <person name="Hines S."/>
            <person name="Holder M."/>
            <person name="Hume J."/>
            <person name="Jhangiani S.N."/>
            <person name="Joshi V."/>
            <person name="Khan Z.M."/>
            <person name="Jackson L."/>
            <person name="Kovar C."/>
            <person name="Kowis A."/>
            <person name="Lee S."/>
            <person name="Lewis L.R."/>
            <person name="Margolis J."/>
            <person name="Morgan M."/>
            <person name="Nazareth L.V."/>
            <person name="Nguyen N."/>
            <person name="Okwuonu G."/>
            <person name="Parker D."/>
            <person name="Richards S."/>
            <person name="Ruiz S.J."/>
            <person name="Santibanez J."/>
            <person name="Savard J."/>
            <person name="Scherer S.E."/>
            <person name="Schneider B."/>
            <person name="Sodergren E."/>
            <person name="Tautz D."/>
            <person name="Vattahil S."/>
            <person name="Villasana D."/>
            <person name="White C.S."/>
            <person name="Wright R."/>
            <person name="Park Y."/>
            <person name="Beeman R.W."/>
            <person name="Lord J."/>
            <person name="Oppert B."/>
            <person name="Lorenzen M."/>
            <person name="Brown S."/>
            <person name="Wang L."/>
            <person name="Savard J."/>
            <person name="Tautz D."/>
            <person name="Richards S."/>
            <person name="Weinstock G."/>
            <person name="Gibbs R.A."/>
            <person name="Liu Y."/>
            <person name="Worley K."/>
            <person name="Weinstock G."/>
            <person name="Elsik C.G."/>
            <person name="Reese J.T."/>
            <person name="Elhaik E."/>
            <person name="Landan G."/>
            <person name="Graur D."/>
            <person name="Arensburger P."/>
            <person name="Atkinson P."/>
            <person name="Beeman R.W."/>
            <person name="Beidler J."/>
            <person name="Brown S.J."/>
            <person name="Demuth J.P."/>
            <person name="Drury D.W."/>
            <person name="Du Y.Z."/>
            <person name="Fujiwara H."/>
            <person name="Lorenzen M."/>
            <person name="Maselli V."/>
            <person name="Osanai M."/>
            <person name="Park Y."/>
            <person name="Robertson H.M."/>
            <person name="Tu Z."/>
            <person name="Wang J.J."/>
            <person name="Wang S."/>
            <person name="Richards S."/>
            <person name="Song H."/>
            <person name="Zhang L."/>
            <person name="Sodergren E."/>
            <person name="Werner D."/>
            <person name="Stanke M."/>
            <person name="Morgenstern B."/>
            <person name="Solovyev V."/>
            <person name="Kosarev P."/>
            <person name="Brown G."/>
            <person name="Chen H.C."/>
            <person name="Ermolaeva O."/>
            <person name="Hlavina W."/>
            <person name="Kapustin Y."/>
            <person name="Kiryutin B."/>
            <person name="Kitts P."/>
            <person name="Maglott D."/>
            <person name="Pruitt K."/>
            <person name="Sapojnikov V."/>
            <person name="Souvorov A."/>
            <person name="Mackey A.J."/>
            <person name="Waterhouse R.M."/>
            <person name="Wyder S."/>
            <person name="Zdobnov E.M."/>
            <person name="Zdobnov E.M."/>
            <person name="Wyder S."/>
            <person name="Kriventseva E.V."/>
            <person name="Kadowaki T."/>
            <person name="Bork P."/>
            <person name="Aranda M."/>
            <person name="Bao R."/>
            <person name="Beermann A."/>
            <person name="Berns N."/>
            <person name="Bolognesi R."/>
            <person name="Bonneton F."/>
            <person name="Bopp D."/>
            <person name="Brown S.J."/>
            <person name="Bucher G."/>
            <person name="Butts T."/>
            <person name="Chaumot A."/>
            <person name="Denell R.E."/>
            <person name="Ferrier D.E."/>
            <person name="Friedrich M."/>
            <person name="Gordon C.M."/>
            <person name="Jindra M."/>
            <person name="Klingler M."/>
            <person name="Lan Q."/>
            <person name="Lattorff H.M."/>
            <person name="Laudet V."/>
            <person name="von Levetsow C."/>
            <person name="Liu Z."/>
            <person name="Lutz R."/>
            <person name="Lynch J.A."/>
            <person name="da Fonseca R.N."/>
            <person name="Posnien N."/>
            <person name="Reuter R."/>
            <person name="Roth S."/>
            <person name="Savard J."/>
            <person name="Schinko J.B."/>
            <person name="Schmitt C."/>
            <person name="Schoppmeier M."/>
            <person name="Schroder R."/>
            <person name="Shippy T.D."/>
            <person name="Simonnet F."/>
            <person name="Marques-Souza H."/>
            <person name="Tautz D."/>
            <person name="Tomoyasu Y."/>
            <person name="Trauner J."/>
            <person name="Van der Zee M."/>
            <person name="Vervoort M."/>
            <person name="Wittkopp N."/>
            <person name="Wimmer E.A."/>
            <person name="Yang X."/>
            <person name="Jones A.K."/>
            <person name="Sattelle D.B."/>
            <person name="Ebert P.R."/>
            <person name="Nelson D."/>
            <person name="Scott J.G."/>
            <person name="Beeman R.W."/>
            <person name="Muthukrishnan S."/>
            <person name="Kramer K.J."/>
            <person name="Arakane Y."/>
            <person name="Beeman R.W."/>
            <person name="Zhu Q."/>
            <person name="Hogenkamp D."/>
            <person name="Dixit R."/>
            <person name="Oppert B."/>
            <person name="Jiang H."/>
            <person name="Zou Z."/>
            <person name="Marshall J."/>
            <person name="Elpidina E."/>
            <person name="Vinokurov K."/>
            <person name="Oppert C."/>
            <person name="Zou Z."/>
            <person name="Evans J."/>
            <person name="Lu Z."/>
            <person name="Zhao P."/>
            <person name="Sumathipala N."/>
            <person name="Altincicek B."/>
            <person name="Vilcinskas A."/>
            <person name="Williams M."/>
            <person name="Hultmark D."/>
            <person name="Hetru C."/>
            <person name="Jiang H."/>
            <person name="Grimmelikhuijzen C.J."/>
            <person name="Hauser F."/>
            <person name="Cazzamali G."/>
            <person name="Williamson M."/>
            <person name="Park Y."/>
            <person name="Li B."/>
            <person name="Tanaka Y."/>
            <person name="Predel R."/>
            <person name="Neupert S."/>
            <person name="Schachtner J."/>
            <person name="Verleyen P."/>
            <person name="Raible F."/>
            <person name="Bork P."/>
            <person name="Friedrich M."/>
            <person name="Walden K.K."/>
            <person name="Robertson H.M."/>
            <person name="Angeli S."/>
            <person name="Foret S."/>
            <person name="Bucher G."/>
            <person name="Schuetz S."/>
            <person name="Maleszka R."/>
            <person name="Wimmer E.A."/>
            <person name="Beeman R.W."/>
            <person name="Lorenzen M."/>
            <person name="Tomoyasu Y."/>
            <person name="Miller S.C."/>
            <person name="Grossmann D."/>
            <person name="Bucher G."/>
        </authorList>
    </citation>
    <scope>NUCLEOTIDE SEQUENCE [LARGE SCALE GENOMIC DNA]</scope>
    <source>
        <strain evidence="13 14">Georgia GA2</strain>
    </source>
</reference>
<dbReference type="AlphaFoldDB" id="A0A139WIQ3"/>
<evidence type="ECO:0000256" key="8">
    <source>
        <dbReference type="ARBA" id="ARBA00023065"/>
    </source>
</evidence>
<keyword evidence="3 12" id="KW-0813">Transport</keyword>
<dbReference type="InterPro" id="IPR001873">
    <property type="entry name" value="ENaC"/>
</dbReference>
<keyword evidence="7" id="KW-0915">Sodium</keyword>
<dbReference type="PANTHER" id="PTHR11690:SF237">
    <property type="entry name" value="PICKPOCKET 16-RELATED"/>
    <property type="match status" value="1"/>
</dbReference>
<proteinExistence type="inferred from homology"/>
<dbReference type="GO" id="GO:0005272">
    <property type="term" value="F:sodium channel activity"/>
    <property type="evidence" value="ECO:0007669"/>
    <property type="project" value="UniProtKB-KW"/>
</dbReference>
<evidence type="ECO:0000256" key="4">
    <source>
        <dbReference type="ARBA" id="ARBA00022461"/>
    </source>
</evidence>
<evidence type="ECO:0000256" key="2">
    <source>
        <dbReference type="ARBA" id="ARBA00007193"/>
    </source>
</evidence>
<dbReference type="Proteomes" id="UP000007266">
    <property type="component" value="Linkage group 4"/>
</dbReference>
<keyword evidence="9" id="KW-0472">Membrane</keyword>
<evidence type="ECO:0000256" key="3">
    <source>
        <dbReference type="ARBA" id="ARBA00022448"/>
    </source>
</evidence>
<evidence type="ECO:0000256" key="10">
    <source>
        <dbReference type="ARBA" id="ARBA00023201"/>
    </source>
</evidence>
<organism evidence="13 14">
    <name type="scientific">Tribolium castaneum</name>
    <name type="common">Red flour beetle</name>
    <dbReference type="NCBI Taxonomy" id="7070"/>
    <lineage>
        <taxon>Eukaryota</taxon>
        <taxon>Metazoa</taxon>
        <taxon>Ecdysozoa</taxon>
        <taxon>Arthropoda</taxon>
        <taxon>Hexapoda</taxon>
        <taxon>Insecta</taxon>
        <taxon>Pterygota</taxon>
        <taxon>Neoptera</taxon>
        <taxon>Endopterygota</taxon>
        <taxon>Coleoptera</taxon>
        <taxon>Polyphaga</taxon>
        <taxon>Cucujiformia</taxon>
        <taxon>Tenebrionidae</taxon>
        <taxon>Tenebrionidae incertae sedis</taxon>
        <taxon>Tribolium</taxon>
    </lineage>
</organism>
<keyword evidence="6" id="KW-1133">Transmembrane helix</keyword>
<evidence type="ECO:0000313" key="14">
    <source>
        <dbReference type="Proteomes" id="UP000007266"/>
    </source>
</evidence>
<evidence type="ECO:0000256" key="6">
    <source>
        <dbReference type="ARBA" id="ARBA00022989"/>
    </source>
</evidence>
<accession>A0A139WIQ3</accession>
<keyword evidence="5 12" id="KW-0812">Transmembrane</keyword>
<dbReference type="PRINTS" id="PR01078">
    <property type="entry name" value="AMINACHANNEL"/>
</dbReference>
<dbReference type="EMBL" id="KQ971338">
    <property type="protein sequence ID" value="KYB27860.1"/>
    <property type="molecule type" value="Genomic_DNA"/>
</dbReference>
<dbReference type="Pfam" id="PF00858">
    <property type="entry name" value="ASC"/>
    <property type="match status" value="1"/>
</dbReference>
<comment type="similarity">
    <text evidence="2 12">Belongs to the amiloride-sensitive sodium channel (TC 1.A.6) family.</text>
</comment>
<evidence type="ECO:0000256" key="9">
    <source>
        <dbReference type="ARBA" id="ARBA00023136"/>
    </source>
</evidence>
<evidence type="ECO:0000256" key="1">
    <source>
        <dbReference type="ARBA" id="ARBA00004141"/>
    </source>
</evidence>
<evidence type="ECO:0000256" key="5">
    <source>
        <dbReference type="ARBA" id="ARBA00022692"/>
    </source>
</evidence>
<protein>
    <submittedName>
        <fullName evidence="13">Pickpocket protein 28-like protein</fullName>
    </submittedName>
</protein>
<sequence>MAQLAQPCEQMISDCFWNSKQSNCSDIFTLVKTTSGYCCSFNYKGIKTDHPNFREIYANGVGPSFGLSVRLHAEENQYLSSVTKTYGIDVSVHENIKYPDLSIYSTTIRAGSEVSLPVRPEIIQSEDSVKDTDITTRGCAFSDEIKLSWSHNYSYATCINQCKARAIKKLCGCVPYYYYPVFGKSKYCTLLDITCVKTNHVRYKNSEIELQTQKGHHAFVKCQCYPQCNEISYSYQLDQEQLKISENEPKSNESVLQVYFEKASCTKLQRSVLITWELILGTKILVNCGRKY</sequence>
<evidence type="ECO:0000256" key="12">
    <source>
        <dbReference type="RuleBase" id="RU000679"/>
    </source>
</evidence>
<keyword evidence="4 12" id="KW-0894">Sodium channel</keyword>
<dbReference type="Gene3D" id="2.60.470.10">
    <property type="entry name" value="Acid-sensing ion channels like domains"/>
    <property type="match status" value="1"/>
</dbReference>
<dbReference type="GO" id="GO:0016020">
    <property type="term" value="C:membrane"/>
    <property type="evidence" value="ECO:0007669"/>
    <property type="project" value="UniProtKB-SubCell"/>
</dbReference>
<name>A0A139WIQ3_TRICA</name>
<evidence type="ECO:0000313" key="13">
    <source>
        <dbReference type="EMBL" id="KYB27860.1"/>
    </source>
</evidence>